<gene>
    <name evidence="2" type="ORF">J5V16_07730</name>
</gene>
<evidence type="ECO:0000313" key="2">
    <source>
        <dbReference type="EMBL" id="MBO3732710.1"/>
    </source>
</evidence>
<evidence type="ECO:0008006" key="4">
    <source>
        <dbReference type="Google" id="ProtNLM"/>
    </source>
</evidence>
<organism evidence="2 3">
    <name type="scientific">Glycomyces niveus</name>
    <dbReference type="NCBI Taxonomy" id="2820287"/>
    <lineage>
        <taxon>Bacteria</taxon>
        <taxon>Bacillati</taxon>
        <taxon>Actinomycetota</taxon>
        <taxon>Actinomycetes</taxon>
        <taxon>Glycomycetales</taxon>
        <taxon>Glycomycetaceae</taxon>
        <taxon>Glycomyces</taxon>
    </lineage>
</organism>
<comment type="caution">
    <text evidence="2">The sequence shown here is derived from an EMBL/GenBank/DDBJ whole genome shotgun (WGS) entry which is preliminary data.</text>
</comment>
<dbReference type="Proteomes" id="UP000681341">
    <property type="component" value="Unassembled WGS sequence"/>
</dbReference>
<keyword evidence="1" id="KW-1133">Transmembrane helix</keyword>
<dbReference type="RefSeq" id="WP_208495495.1">
    <property type="nucleotide sequence ID" value="NZ_JAGFNP010000003.1"/>
</dbReference>
<keyword evidence="1" id="KW-0812">Transmembrane</keyword>
<proteinExistence type="predicted"/>
<evidence type="ECO:0000313" key="3">
    <source>
        <dbReference type="Proteomes" id="UP000681341"/>
    </source>
</evidence>
<name>A0ABS3U1V0_9ACTN</name>
<evidence type="ECO:0000256" key="1">
    <source>
        <dbReference type="SAM" id="Phobius"/>
    </source>
</evidence>
<protein>
    <recommendedName>
        <fullName evidence="4">DUF1795 domain-containing protein</fullName>
    </recommendedName>
</protein>
<keyword evidence="1" id="KW-0472">Membrane</keyword>
<keyword evidence="3" id="KW-1185">Reference proteome</keyword>
<sequence length="198" mass="20950">MDDIGAAGNAVRGKSRIWVPLAVVAVLLALIGAETAFERSQPDAVQLVPDTVIEFGADRDASVQVGDGWAVDNALSDLNSRLVLVHGDVMVELTSVTYPDGTTPDEMWTGLDRLLDIERHQGIQVRLSEAAEYRNAAGLTGVQGDIQIGDRAGQAFVLPDGEGVRAVQVQVLAPAQSEEDSRAAATALVDSIAFEEES</sequence>
<reference evidence="2 3" key="1">
    <citation type="submission" date="2021-03" db="EMBL/GenBank/DDBJ databases">
        <title>Glycomyces sp. nov., a novel actinomycete isolated from soil.</title>
        <authorList>
            <person name="Yang X."/>
            <person name="Xu X."/>
        </authorList>
    </citation>
    <scope>NUCLEOTIDE SEQUENCE [LARGE SCALE GENOMIC DNA]</scope>
    <source>
        <strain evidence="2 3">NEAU-S30</strain>
    </source>
</reference>
<feature type="transmembrane region" description="Helical" evidence="1">
    <location>
        <begin position="17"/>
        <end position="37"/>
    </location>
</feature>
<accession>A0ABS3U1V0</accession>
<dbReference type="EMBL" id="JAGFNP010000003">
    <property type="protein sequence ID" value="MBO3732710.1"/>
    <property type="molecule type" value="Genomic_DNA"/>
</dbReference>